<evidence type="ECO:0000256" key="1">
    <source>
        <dbReference type="ARBA" id="ARBA00009480"/>
    </source>
</evidence>
<dbReference type="Gene3D" id="1.20.5.110">
    <property type="match status" value="2"/>
</dbReference>
<reference evidence="4" key="2">
    <citation type="submission" date="2021-01" db="EMBL/GenBank/DDBJ databases">
        <authorList>
            <person name="Schikora-Tamarit M.A."/>
        </authorList>
    </citation>
    <scope>NUCLEOTIDE SEQUENCE</scope>
    <source>
        <strain evidence="4">CBS2887</strain>
    </source>
</reference>
<dbReference type="GO" id="GO:0031201">
    <property type="term" value="C:SNARE complex"/>
    <property type="evidence" value="ECO:0007669"/>
    <property type="project" value="TreeGrafter"/>
</dbReference>
<dbReference type="OrthoDB" id="18679at2759"/>
<dbReference type="GO" id="GO:0005484">
    <property type="term" value="F:SNAP receptor activity"/>
    <property type="evidence" value="ECO:0007669"/>
    <property type="project" value="TreeGrafter"/>
</dbReference>
<dbReference type="EMBL" id="JAEUBG010005612">
    <property type="protein sequence ID" value="KAH3673605.1"/>
    <property type="molecule type" value="Genomic_DNA"/>
</dbReference>
<feature type="region of interest" description="Disordered" evidence="2">
    <location>
        <begin position="61"/>
        <end position="285"/>
    </location>
</feature>
<feature type="compositionally biased region" description="Polar residues" evidence="2">
    <location>
        <begin position="23"/>
        <end position="32"/>
    </location>
</feature>
<evidence type="ECO:0000256" key="2">
    <source>
        <dbReference type="SAM" id="MobiDB-lite"/>
    </source>
</evidence>
<dbReference type="InterPro" id="IPR000727">
    <property type="entry name" value="T_SNARE_dom"/>
</dbReference>
<accession>A0A9P8PLB1</accession>
<dbReference type="PANTHER" id="PTHR19305:SF9">
    <property type="entry name" value="SYNAPTOSOMAL-ASSOCIATED PROTEIN 29"/>
    <property type="match status" value="1"/>
</dbReference>
<protein>
    <recommendedName>
        <fullName evidence="3">t-SNARE coiled-coil homology domain-containing protein</fullName>
    </recommendedName>
</protein>
<dbReference type="SMART" id="SM00397">
    <property type="entry name" value="t_SNARE"/>
    <property type="match status" value="1"/>
</dbReference>
<comment type="caution">
    <text evidence="4">The sequence shown here is derived from an EMBL/GenBank/DDBJ whole genome shotgun (WGS) entry which is preliminary data.</text>
</comment>
<feature type="compositionally biased region" description="Polar residues" evidence="2">
    <location>
        <begin position="69"/>
        <end position="81"/>
    </location>
</feature>
<dbReference type="PANTHER" id="PTHR19305">
    <property type="entry name" value="SYNAPTOSOMAL ASSOCIATED PROTEIN"/>
    <property type="match status" value="1"/>
</dbReference>
<dbReference type="Proteomes" id="UP000774326">
    <property type="component" value="Unassembled WGS sequence"/>
</dbReference>
<feature type="compositionally biased region" description="Low complexity" evidence="2">
    <location>
        <begin position="87"/>
        <end position="187"/>
    </location>
</feature>
<gene>
    <name evidence="4" type="ORF">WICPIJ_009722</name>
</gene>
<evidence type="ECO:0000313" key="4">
    <source>
        <dbReference type="EMBL" id="KAH3673605.1"/>
    </source>
</evidence>
<dbReference type="CDD" id="cd15886">
    <property type="entry name" value="SNARE_SEC9N"/>
    <property type="match status" value="1"/>
</dbReference>
<feature type="domain" description="T-SNARE coiled-coil homology" evidence="3">
    <location>
        <begin position="489"/>
        <end position="551"/>
    </location>
</feature>
<reference evidence="4" key="1">
    <citation type="journal article" date="2021" name="Open Biol.">
        <title>Shared evolutionary footprints suggest mitochondrial oxidative damage underlies multiple complex I losses in fungi.</title>
        <authorList>
            <person name="Schikora-Tamarit M.A."/>
            <person name="Marcet-Houben M."/>
            <person name="Nosek J."/>
            <person name="Gabaldon T."/>
        </authorList>
    </citation>
    <scope>NUCLEOTIDE SEQUENCE</scope>
    <source>
        <strain evidence="4">CBS2887</strain>
    </source>
</reference>
<proteinExistence type="inferred from homology"/>
<dbReference type="PROSITE" id="PS50192">
    <property type="entry name" value="T_SNARE"/>
    <property type="match status" value="1"/>
</dbReference>
<comment type="similarity">
    <text evidence="1">Belongs to the SNAP-25 family.</text>
</comment>
<sequence length="552" mass="62851">MGLKKFFTKKTPSEEEVEANMEEQLTNKNIPTRKTRSENVKNKHDLFKAYGSYAKDRTQEKFFAPAGYESQSNQFRPNAQSGEDADNSNNNSNELNNEQNPYASTSNSNSNSNSNSTSTRTNTSYSSTNPYASNSSKNNANPYSSSNNPYRSASSNPYDQSHSASSYGKGAAAAAPSYSSRSATSYSKVQDQDQDNGNPYSQLSPRPQVQSSASSMSRQTLNSYARRGVDGSPITSDPYLANKTAVENDSYDLNADRDDDGSESIVQPEQQQQQLQRSNTKQTTYTYNDYDLNADVVQEEEYQPQLQEQELTEEQRAQMEEDEEVEGIKTDIKFLKQESVASTRNTLRMARQAEESGKNTMGMLGHQSESLYQTEKLLSLSETQERIAKEKIGDLEHYRRHILKPGMKNPFTKGKRLREREDRIKNEYLADRMEAEEQRLTVTESENRVKNAILNQESKREPTTSDRYRRDKILSQARRYQFEADEEDDAMELEIGENISEIDKIAGRLKNLAMDQSKEIEAQNERLGNIEDRTQKLDVKLRVNTDRLARHK</sequence>
<organism evidence="4 5">
    <name type="scientific">Wickerhamomyces pijperi</name>
    <name type="common">Yeast</name>
    <name type="synonym">Pichia pijperi</name>
    <dbReference type="NCBI Taxonomy" id="599730"/>
    <lineage>
        <taxon>Eukaryota</taxon>
        <taxon>Fungi</taxon>
        <taxon>Dikarya</taxon>
        <taxon>Ascomycota</taxon>
        <taxon>Saccharomycotina</taxon>
        <taxon>Saccharomycetes</taxon>
        <taxon>Phaffomycetales</taxon>
        <taxon>Wickerhamomycetaceae</taxon>
        <taxon>Wickerhamomyces</taxon>
    </lineage>
</organism>
<dbReference type="CDD" id="cd15857">
    <property type="entry name" value="SNARE_SEC9C"/>
    <property type="match status" value="1"/>
</dbReference>
<dbReference type="GO" id="GO:0006887">
    <property type="term" value="P:exocytosis"/>
    <property type="evidence" value="ECO:0007669"/>
    <property type="project" value="TreeGrafter"/>
</dbReference>
<feature type="region of interest" description="Disordered" evidence="2">
    <location>
        <begin position="1"/>
        <end position="41"/>
    </location>
</feature>
<evidence type="ECO:0000313" key="5">
    <source>
        <dbReference type="Proteomes" id="UP000774326"/>
    </source>
</evidence>
<dbReference type="GO" id="GO:0019905">
    <property type="term" value="F:syntaxin binding"/>
    <property type="evidence" value="ECO:0007669"/>
    <property type="project" value="TreeGrafter"/>
</dbReference>
<keyword evidence="5" id="KW-1185">Reference proteome</keyword>
<feature type="compositionally biased region" description="Polar residues" evidence="2">
    <location>
        <begin position="195"/>
        <end position="223"/>
    </location>
</feature>
<dbReference type="AlphaFoldDB" id="A0A9P8PLB1"/>
<dbReference type="GO" id="GO:0006906">
    <property type="term" value="P:vesicle fusion"/>
    <property type="evidence" value="ECO:0007669"/>
    <property type="project" value="TreeGrafter"/>
</dbReference>
<dbReference type="SUPFAM" id="SSF58038">
    <property type="entry name" value="SNARE fusion complex"/>
    <property type="match status" value="2"/>
</dbReference>
<feature type="compositionally biased region" description="Low complexity" evidence="2">
    <location>
        <begin position="265"/>
        <end position="282"/>
    </location>
</feature>
<dbReference type="GO" id="GO:0005886">
    <property type="term" value="C:plasma membrane"/>
    <property type="evidence" value="ECO:0007669"/>
    <property type="project" value="TreeGrafter"/>
</dbReference>
<evidence type="ECO:0000259" key="3">
    <source>
        <dbReference type="PROSITE" id="PS50192"/>
    </source>
</evidence>
<name>A0A9P8PLB1_WICPI</name>